<accession>A0A3E0X1K5</accession>
<proteinExistence type="predicted"/>
<name>A0A3E0X1K5_9GAMM</name>
<dbReference type="GO" id="GO:0042597">
    <property type="term" value="C:periplasmic space"/>
    <property type="evidence" value="ECO:0007669"/>
    <property type="project" value="InterPro"/>
</dbReference>
<dbReference type="Proteomes" id="UP000256763">
    <property type="component" value="Unassembled WGS sequence"/>
</dbReference>
<evidence type="ECO:0000313" key="3">
    <source>
        <dbReference type="EMBL" id="RFA38606.1"/>
    </source>
</evidence>
<feature type="chain" id="PRO_5017587916" description="Lytic murein transglycosylase" evidence="2">
    <location>
        <begin position="23"/>
        <end position="150"/>
    </location>
</feature>
<evidence type="ECO:0008006" key="5">
    <source>
        <dbReference type="Google" id="ProtNLM"/>
    </source>
</evidence>
<gene>
    <name evidence="3" type="ORF">CAL65_04535</name>
</gene>
<evidence type="ECO:0000256" key="1">
    <source>
        <dbReference type="ARBA" id="ARBA00022729"/>
    </source>
</evidence>
<keyword evidence="4" id="KW-1185">Reference proteome</keyword>
<dbReference type="AlphaFoldDB" id="A0A3E0X1K5"/>
<dbReference type="InterPro" id="IPR008939">
    <property type="entry name" value="Lytic_TGlycosylase_superhlx_U"/>
</dbReference>
<reference evidence="4" key="1">
    <citation type="submission" date="2017-05" db="EMBL/GenBank/DDBJ databases">
        <authorList>
            <person name="Sharma S."/>
            <person name="Sidhu C."/>
            <person name="Pinnaka A.K."/>
        </authorList>
    </citation>
    <scope>NUCLEOTIDE SEQUENCE [LARGE SCALE GENOMIC DNA]</scope>
    <source>
        <strain evidence="4">AK93</strain>
    </source>
</reference>
<organism evidence="3 4">
    <name type="scientific">Alkalilimnicola ehrlichii</name>
    <dbReference type="NCBI Taxonomy" id="351052"/>
    <lineage>
        <taxon>Bacteria</taxon>
        <taxon>Pseudomonadati</taxon>
        <taxon>Pseudomonadota</taxon>
        <taxon>Gammaproteobacteria</taxon>
        <taxon>Chromatiales</taxon>
        <taxon>Ectothiorhodospiraceae</taxon>
        <taxon>Alkalilimnicola</taxon>
    </lineage>
</organism>
<dbReference type="Gene3D" id="1.25.20.10">
    <property type="entry name" value="Bacterial muramidases"/>
    <property type="match status" value="1"/>
</dbReference>
<dbReference type="RefSeq" id="WP_116302336.1">
    <property type="nucleotide sequence ID" value="NZ_NFZV01000010.1"/>
</dbReference>
<evidence type="ECO:0000313" key="4">
    <source>
        <dbReference type="Proteomes" id="UP000256763"/>
    </source>
</evidence>
<protein>
    <recommendedName>
        <fullName evidence="5">Lytic murein transglycosylase</fullName>
    </recommendedName>
</protein>
<evidence type="ECO:0000256" key="2">
    <source>
        <dbReference type="SAM" id="SignalP"/>
    </source>
</evidence>
<dbReference type="GO" id="GO:0004553">
    <property type="term" value="F:hydrolase activity, hydrolyzing O-glycosyl compounds"/>
    <property type="evidence" value="ECO:0007669"/>
    <property type="project" value="InterPro"/>
</dbReference>
<sequence>MRHLIRFVALVAVTAVATSATAAIDDTQRERFQAALSAIQSGAAVNLDEVREELDGYPLAPYLDYYYLRRRLTPAYDESIKAFLDQHQTLPVAGLLRSAWLRQLASRGDWAVFRDYYTGSANTHCGVMPCSLVPTPSIQNGWPRLASFGW</sequence>
<feature type="signal peptide" evidence="2">
    <location>
        <begin position="1"/>
        <end position="22"/>
    </location>
</feature>
<keyword evidence="1 2" id="KW-0732">Signal</keyword>
<comment type="caution">
    <text evidence="3">The sequence shown here is derived from an EMBL/GenBank/DDBJ whole genome shotgun (WGS) entry which is preliminary data.</text>
</comment>
<dbReference type="EMBL" id="NFZW01000003">
    <property type="protein sequence ID" value="RFA38606.1"/>
    <property type="molecule type" value="Genomic_DNA"/>
</dbReference>
<dbReference type="SUPFAM" id="SSF48435">
    <property type="entry name" value="Bacterial muramidases"/>
    <property type="match status" value="1"/>
</dbReference>